<dbReference type="EMBL" id="AE016818">
    <property type="protein sequence ID" value="AAS53012.2"/>
    <property type="molecule type" value="Genomic_DNA"/>
</dbReference>
<feature type="compositionally biased region" description="Basic and acidic residues" evidence="1">
    <location>
        <begin position="265"/>
        <end position="286"/>
    </location>
</feature>
<gene>
    <name evidence="2" type="ORF">AGOS_AER332W</name>
</gene>
<feature type="compositionally biased region" description="Basic residues" evidence="1">
    <location>
        <begin position="515"/>
        <end position="527"/>
    </location>
</feature>
<dbReference type="Proteomes" id="UP000000591">
    <property type="component" value="Chromosome V"/>
</dbReference>
<accession>Q756D5</accession>
<dbReference type="eggNOG" id="ENOG502QWA7">
    <property type="taxonomic scope" value="Eukaryota"/>
</dbReference>
<sequence length="527" mass="57040">MASNNAAKKKMSLEEFLDDSSLNDSAWNENEIDLSAISTTLSNTTSLDLLKSAAKGHGGHGGGDYGGGFSNGSHFHGSGRQYDPPYIIKFSNLQKSFSNHDIEDLFRTKFTRFVKFKMFWELNRSPPLDSDSLFDKCFTKNSKVAFVEVYSFRDMDKIMSQWREPLMELHAIKVEPAEFSDFQNYVNKDKALPSGSPDAGKLSSTGPGGNPKHAAQPAKPKVNPFGDAKPVDTQTKILKIEETVQKFHIEDTTALRKLSFGDSSPEGKKVTLLKREGHSKGDSHAIDDEEIEEPAPKARTSNATASAAKPEASKPRLTYSEVLQKAAKERDDAAAASIASIKQSSPLISPAALDATGALAPRSASDQSKRHGDNKDEFNDTQSSRFVFKDGADPHRGSFRGSGRGNFRGGRGGGTMRKSASRSGHRGNHEGRGGHHSHSRDSGFENGTDGNSKSYERHDGDGGNSTGRHYGNDRRHNDGHRGQNVYSLFRPAAGFLGDSGNTGNGGARDNNRGGRGGRGRGRGRGAH</sequence>
<feature type="region of interest" description="Disordered" evidence="1">
    <location>
        <begin position="190"/>
        <end position="230"/>
    </location>
</feature>
<feature type="compositionally biased region" description="Low complexity" evidence="1">
    <location>
        <begin position="334"/>
        <end position="345"/>
    </location>
</feature>
<feature type="compositionally biased region" description="Basic and acidic residues" evidence="1">
    <location>
        <begin position="427"/>
        <end position="443"/>
    </location>
</feature>
<feature type="compositionally biased region" description="Gly residues" evidence="1">
    <location>
        <begin position="400"/>
        <end position="415"/>
    </location>
</feature>
<proteinExistence type="predicted"/>
<protein>
    <submittedName>
        <fullName evidence="2">AER332Wp</fullName>
    </submittedName>
</protein>
<dbReference type="AlphaFoldDB" id="Q756D5"/>
<evidence type="ECO:0000313" key="2">
    <source>
        <dbReference type="EMBL" id="AAS53012.2"/>
    </source>
</evidence>
<feature type="compositionally biased region" description="Basic and acidic residues" evidence="1">
    <location>
        <begin position="387"/>
        <end position="396"/>
    </location>
</feature>
<dbReference type="HOGENOM" id="CLU_032585_0_0_1"/>
<dbReference type="KEGG" id="ago:AGOS_AER332W"/>
<dbReference type="InParanoid" id="Q756D5"/>
<dbReference type="RefSeq" id="NP_985188.2">
    <property type="nucleotide sequence ID" value="NM_210542.2"/>
</dbReference>
<feature type="compositionally biased region" description="Basic and acidic residues" evidence="1">
    <location>
        <begin position="470"/>
        <end position="481"/>
    </location>
</feature>
<evidence type="ECO:0000256" key="1">
    <source>
        <dbReference type="SAM" id="MobiDB-lite"/>
    </source>
</evidence>
<name>Q756D5_EREGS</name>
<organism evidence="2 3">
    <name type="scientific">Eremothecium gossypii (strain ATCC 10895 / CBS 109.51 / FGSC 9923 / NRRL Y-1056)</name>
    <name type="common">Yeast</name>
    <name type="synonym">Ashbya gossypii</name>
    <dbReference type="NCBI Taxonomy" id="284811"/>
    <lineage>
        <taxon>Eukaryota</taxon>
        <taxon>Fungi</taxon>
        <taxon>Dikarya</taxon>
        <taxon>Ascomycota</taxon>
        <taxon>Saccharomycotina</taxon>
        <taxon>Saccharomycetes</taxon>
        <taxon>Saccharomycetales</taxon>
        <taxon>Saccharomycetaceae</taxon>
        <taxon>Eremothecium</taxon>
    </lineage>
</organism>
<dbReference type="OMA" id="FKLFWEL"/>
<feature type="region of interest" description="Disordered" evidence="1">
    <location>
        <begin position="259"/>
        <end position="527"/>
    </location>
</feature>
<reference evidence="2 3" key="1">
    <citation type="journal article" date="2004" name="Science">
        <title>The Ashbya gossypii genome as a tool for mapping the ancient Saccharomyces cerevisiae genome.</title>
        <authorList>
            <person name="Dietrich F.S."/>
            <person name="Voegeli S."/>
            <person name="Brachat S."/>
            <person name="Lerch A."/>
            <person name="Gates K."/>
            <person name="Steiner S."/>
            <person name="Mohr C."/>
            <person name="Pohlmann R."/>
            <person name="Luedi P."/>
            <person name="Choi S."/>
            <person name="Wing R.A."/>
            <person name="Flavier A."/>
            <person name="Gaffney T.D."/>
            <person name="Philippsen P."/>
        </authorList>
    </citation>
    <scope>NUCLEOTIDE SEQUENCE [LARGE SCALE GENOMIC DNA]</scope>
    <source>
        <strain evidence="3">ATCC 10895 / CBS 109.51 / FGSC 9923 / NRRL Y-1056</strain>
    </source>
</reference>
<reference evidence="3" key="2">
    <citation type="journal article" date="2013" name="G3 (Bethesda)">
        <title>Genomes of Ashbya fungi isolated from insects reveal four mating-type loci, numerous translocations, lack of transposons, and distinct gene duplications.</title>
        <authorList>
            <person name="Dietrich F.S."/>
            <person name="Voegeli S."/>
            <person name="Kuo S."/>
            <person name="Philippsen P."/>
        </authorList>
    </citation>
    <scope>GENOME REANNOTATION</scope>
    <source>
        <strain evidence="3">ATCC 10895 / CBS 109.51 / FGSC 9923 / NRRL Y-1056</strain>
    </source>
</reference>
<dbReference type="OrthoDB" id="48651at2759"/>
<dbReference type="GeneID" id="4621401"/>
<feature type="compositionally biased region" description="Basic and acidic residues" evidence="1">
    <location>
        <begin position="367"/>
        <end position="378"/>
    </location>
</feature>
<dbReference type="FunCoup" id="Q756D5">
    <property type="interactions" value="91"/>
</dbReference>
<keyword evidence="3" id="KW-1185">Reference proteome</keyword>
<evidence type="ECO:0000313" key="3">
    <source>
        <dbReference type="Proteomes" id="UP000000591"/>
    </source>
</evidence>